<dbReference type="HOGENOM" id="CLU_1054075_0_0_1"/>
<keyword evidence="2" id="KW-1185">Reference proteome</keyword>
<evidence type="ECO:0000313" key="2">
    <source>
        <dbReference type="Proteomes" id="UP000002872"/>
    </source>
</evidence>
<name>I3EJ23_NEMP3</name>
<dbReference type="OMA" id="NELPCIN"/>
<sequence>MINIEEKLRETINMSMDEISRYFNLPMFKSFTLINMVLDIYRQEYVLHDKYHAFKNLKYTTFRVILSQYIEKIQICDIEVIIGEVNRAIRTTEAILDALEAVANELPCINSKEAFYNLMGNNHLFMLSKYETVLAYIIDDLINALKSHNPPVPAKLNISDADAKLFAHAKDKKITRIERVIEILTQHGGGLSYRINYNEIVSNLDKLDISPDDIYSLQLFLSAKHKNRFKVIRDMQESVFVKDEKKSITHSSFSQIFTGFFFSF</sequence>
<dbReference type="InParanoid" id="I3EJ23"/>
<dbReference type="Proteomes" id="UP000002872">
    <property type="component" value="Unassembled WGS sequence"/>
</dbReference>
<gene>
    <name evidence="1" type="ORF">NEQG_01039</name>
</gene>
<protein>
    <submittedName>
        <fullName evidence="1">Uncharacterized protein</fullName>
    </submittedName>
</protein>
<organism evidence="1 2">
    <name type="scientific">Nematocida parisii (strain ERTm3)</name>
    <name type="common">Nematode killer fungus</name>
    <dbReference type="NCBI Taxonomy" id="935791"/>
    <lineage>
        <taxon>Eukaryota</taxon>
        <taxon>Fungi</taxon>
        <taxon>Fungi incertae sedis</taxon>
        <taxon>Microsporidia</taxon>
        <taxon>Nematocida</taxon>
    </lineage>
</organism>
<dbReference type="OrthoDB" id="10358404at2759"/>
<proteinExistence type="predicted"/>
<dbReference type="AlphaFoldDB" id="I3EJ23"/>
<evidence type="ECO:0000313" key="1">
    <source>
        <dbReference type="EMBL" id="EIJ89220.1"/>
    </source>
</evidence>
<dbReference type="VEuPathDB" id="MicrosporidiaDB:NEQG_01039"/>
<accession>I3EJ23</accession>
<reference evidence="1" key="1">
    <citation type="submission" date="2011-01" db="EMBL/GenBank/DDBJ databases">
        <title>The Genome Sequence of Nematocida parisii strain ERTm3.</title>
        <authorList>
            <consortium name="The Broad Institute Genome Sequencing Platform"/>
            <consortium name="The Broad Institute Genome Sequencing Center for Infectious Disease"/>
            <person name="Cuomo C."/>
            <person name="Troemel E."/>
            <person name="Young S.K."/>
            <person name="Zeng Q."/>
            <person name="Gargeya S."/>
            <person name="Fitzgerald M."/>
            <person name="Haas B."/>
            <person name="Abouelleil A."/>
            <person name="Alvarado L."/>
            <person name="Arachchi H.M."/>
            <person name="Berlin A."/>
            <person name="Chapman S.B."/>
            <person name="Gearin G."/>
            <person name="Goldberg J."/>
            <person name="Griggs A."/>
            <person name="Gujja S."/>
            <person name="Hansen M."/>
            <person name="Heiman D."/>
            <person name="Howarth C."/>
            <person name="Larimer J."/>
            <person name="Lui A."/>
            <person name="MacDonald P.J.P."/>
            <person name="McCowen C."/>
            <person name="Montmayeur A."/>
            <person name="Murphy C."/>
            <person name="Neiman D."/>
            <person name="Pearson M."/>
            <person name="Priest M."/>
            <person name="Roberts A."/>
            <person name="Saif S."/>
            <person name="Shea T."/>
            <person name="Sisk P."/>
            <person name="Stolte C."/>
            <person name="Sykes S."/>
            <person name="Wortman J."/>
            <person name="Nusbaum C."/>
            <person name="Birren B."/>
        </authorList>
    </citation>
    <scope>NUCLEOTIDE SEQUENCE</scope>
    <source>
        <strain evidence="1">ERTm3</strain>
    </source>
</reference>
<dbReference type="EMBL" id="GL870877">
    <property type="protein sequence ID" value="EIJ89220.1"/>
    <property type="molecule type" value="Genomic_DNA"/>
</dbReference>